<dbReference type="STRING" id="1184151.AW736_17160"/>
<keyword evidence="4" id="KW-1185">Reference proteome</keyword>
<evidence type="ECO:0008006" key="5">
    <source>
        <dbReference type="Google" id="ProtNLM"/>
    </source>
</evidence>
<organism evidence="3 4">
    <name type="scientific">Termitidicoccus mucosus</name>
    <dbReference type="NCBI Taxonomy" id="1184151"/>
    <lineage>
        <taxon>Bacteria</taxon>
        <taxon>Pseudomonadati</taxon>
        <taxon>Verrucomicrobiota</taxon>
        <taxon>Opitutia</taxon>
        <taxon>Opitutales</taxon>
        <taxon>Opitutaceae</taxon>
        <taxon>Termitidicoccus</taxon>
    </lineage>
</organism>
<proteinExistence type="inferred from homology"/>
<reference evidence="3 4" key="1">
    <citation type="submission" date="2016-01" db="EMBL/GenBank/DDBJ databases">
        <title>High potential of lignocellulose degradation of a new Verrucomicrobia species.</title>
        <authorList>
            <person name="Wang Y."/>
            <person name="Shi Y."/>
            <person name="Qiu Z."/>
            <person name="Liu S."/>
            <person name="Yang H."/>
        </authorList>
    </citation>
    <scope>NUCLEOTIDE SEQUENCE [LARGE SCALE GENOMIC DNA]</scope>
    <source>
        <strain evidence="3 4">TSB47</strain>
    </source>
</reference>
<dbReference type="GO" id="GO:0042597">
    <property type="term" value="C:periplasmic space"/>
    <property type="evidence" value="ECO:0007669"/>
    <property type="project" value="UniProtKB-SubCell"/>
</dbReference>
<evidence type="ECO:0000313" key="4">
    <source>
        <dbReference type="Proteomes" id="UP000078486"/>
    </source>
</evidence>
<comment type="caution">
    <text evidence="3">The sequence shown here is derived from an EMBL/GenBank/DDBJ whole genome shotgun (WGS) entry which is preliminary data.</text>
</comment>
<name>A0A178IF01_9BACT</name>
<dbReference type="AlphaFoldDB" id="A0A178IF01"/>
<dbReference type="InterPro" id="IPR006059">
    <property type="entry name" value="SBP"/>
</dbReference>
<evidence type="ECO:0000256" key="1">
    <source>
        <dbReference type="ARBA" id="ARBA00004418"/>
    </source>
</evidence>
<dbReference type="PANTHER" id="PTHR43649">
    <property type="entry name" value="ARABINOSE-BINDING PROTEIN-RELATED"/>
    <property type="match status" value="1"/>
</dbReference>
<evidence type="ECO:0000313" key="3">
    <source>
        <dbReference type="EMBL" id="OAM88560.1"/>
    </source>
</evidence>
<protein>
    <recommendedName>
        <fullName evidence="5">ABC transporter substrate-binding protein</fullName>
    </recommendedName>
</protein>
<dbReference type="PANTHER" id="PTHR43649:SF12">
    <property type="entry name" value="DIACETYLCHITOBIOSE BINDING PROTEIN DASA"/>
    <property type="match status" value="1"/>
</dbReference>
<accession>A0A178IF01</accession>
<evidence type="ECO:0000256" key="2">
    <source>
        <dbReference type="ARBA" id="ARBA00008520"/>
    </source>
</evidence>
<sequence>MQVATFFAEFMPGLRETAAAYQAETGVGVRVQGIPYAMHPMWVRTQFLSGSPPDVLILEGTDLPWMYGQAGLLERCDRLLEEPNAWDARHPRWEDFFEPDLVQISRDATGALWALPFTQYRVGFFYDRTTYERLGIREPDTWSGLVENFRATTGSGLPAIAVAVKSNDAQSQWMGELMLEFLLRPAAERVNLRHAEGWRFAADDPTSVRGEVIDLAERIVAFERGLIDPARSEAFAEVARLLAEFSKTWRPDFLSLDGEQIFTLFAGGRVAHFLNGTWYVRELRELQKALGEATGRPAFAWGVFPFPQIDARATSLPRLGHMPQNAGMRACILIPKKDDPTARARVLRFAQYLTSPAVASRFFGEGDVYDPSALRDVEPRAELRALLAPHQSAVLGMAHFNGYDAESTSEFWTAWQRFLGGRVDRRGFLEEFSGAQRRALQRLAARYLSDEDRAFIARELGRDFR</sequence>
<gene>
    <name evidence="3" type="ORF">AW736_17160</name>
</gene>
<comment type="subcellular location">
    <subcellularLocation>
        <location evidence="1">Periplasm</location>
    </subcellularLocation>
</comment>
<dbReference type="InterPro" id="IPR050490">
    <property type="entry name" value="Bact_solute-bd_prot1"/>
</dbReference>
<dbReference type="EMBL" id="LRRQ01000127">
    <property type="protein sequence ID" value="OAM88560.1"/>
    <property type="molecule type" value="Genomic_DNA"/>
</dbReference>
<dbReference type="SUPFAM" id="SSF53850">
    <property type="entry name" value="Periplasmic binding protein-like II"/>
    <property type="match status" value="1"/>
</dbReference>
<dbReference type="Pfam" id="PF01547">
    <property type="entry name" value="SBP_bac_1"/>
    <property type="match status" value="1"/>
</dbReference>
<dbReference type="Gene3D" id="3.40.190.10">
    <property type="entry name" value="Periplasmic binding protein-like II"/>
    <property type="match status" value="1"/>
</dbReference>
<comment type="similarity">
    <text evidence="2">Belongs to the bacterial solute-binding protein 1 family.</text>
</comment>
<dbReference type="Proteomes" id="UP000078486">
    <property type="component" value="Unassembled WGS sequence"/>
</dbReference>